<reference evidence="2" key="1">
    <citation type="journal article" date="2019" name="Int. J. Syst. Evol. Microbiol.">
        <title>The Global Catalogue of Microorganisms (GCM) 10K type strain sequencing project: providing services to taxonomists for standard genome sequencing and annotation.</title>
        <authorList>
            <consortium name="The Broad Institute Genomics Platform"/>
            <consortium name="The Broad Institute Genome Sequencing Center for Infectious Disease"/>
            <person name="Wu L."/>
            <person name="Ma J."/>
        </authorList>
    </citation>
    <scope>NUCLEOTIDE SEQUENCE [LARGE SCALE GENOMIC DNA]</scope>
    <source>
        <strain evidence="2">NBRC 102030</strain>
    </source>
</reference>
<evidence type="ECO:0000313" key="2">
    <source>
        <dbReference type="Proteomes" id="UP001157046"/>
    </source>
</evidence>
<accession>A0ABQ6J6Z9</accession>
<protein>
    <submittedName>
        <fullName evidence="1">Uncharacterized protein</fullName>
    </submittedName>
</protein>
<dbReference type="EMBL" id="BSUY01000001">
    <property type="protein sequence ID" value="GMA82611.1"/>
    <property type="molecule type" value="Genomic_DNA"/>
</dbReference>
<evidence type="ECO:0000313" key="1">
    <source>
        <dbReference type="EMBL" id="GMA82611.1"/>
    </source>
</evidence>
<dbReference type="Proteomes" id="UP001157046">
    <property type="component" value="Unassembled WGS sequence"/>
</dbReference>
<comment type="caution">
    <text evidence="1">The sequence shown here is derived from an EMBL/GenBank/DDBJ whole genome shotgun (WGS) entry which is preliminary data.</text>
</comment>
<keyword evidence="2" id="KW-1185">Reference proteome</keyword>
<name>A0ABQ6J6Z9_9GAMM</name>
<gene>
    <name evidence="1" type="ORF">GCM10025855_21440</name>
</gene>
<proteinExistence type="predicted"/>
<sequence>MQISIKLVHLKTASTVNSIDNSSQQRLKYNEFNGSDYETVYDTRTRKDDIQPCINVKIQPTTAILQFNVTRD</sequence>
<organism evidence="1 2">
    <name type="scientific">Shewanella glacialipiscicola</name>
    <dbReference type="NCBI Taxonomy" id="614069"/>
    <lineage>
        <taxon>Bacteria</taxon>
        <taxon>Pseudomonadati</taxon>
        <taxon>Pseudomonadota</taxon>
        <taxon>Gammaproteobacteria</taxon>
        <taxon>Alteromonadales</taxon>
        <taxon>Shewanellaceae</taxon>
        <taxon>Shewanella</taxon>
    </lineage>
</organism>